<comment type="caution">
    <text evidence="1">The sequence shown here is derived from an EMBL/GenBank/DDBJ whole genome shotgun (WGS) entry which is preliminary data.</text>
</comment>
<accession>K6VN66</accession>
<keyword evidence="2" id="KW-1185">Reference proteome</keyword>
<evidence type="ECO:0000313" key="1">
    <source>
        <dbReference type="EMBL" id="GAB97673.1"/>
    </source>
</evidence>
<dbReference type="AlphaFoldDB" id="K6VN66"/>
<gene>
    <name evidence="1" type="ORF">KILIM_078_00050</name>
</gene>
<dbReference type="STRING" id="1184609.KILIM_078_00050"/>
<dbReference type="RefSeq" id="WP_006594205.1">
    <property type="nucleotide sequence ID" value="NZ_BAHD01000078.1"/>
</dbReference>
<dbReference type="OrthoDB" id="511178at2"/>
<proteinExistence type="predicted"/>
<organism evidence="1 2">
    <name type="scientific">Kineosphaera limosa NBRC 100340</name>
    <dbReference type="NCBI Taxonomy" id="1184609"/>
    <lineage>
        <taxon>Bacteria</taxon>
        <taxon>Bacillati</taxon>
        <taxon>Actinomycetota</taxon>
        <taxon>Actinomycetes</taxon>
        <taxon>Micrococcales</taxon>
        <taxon>Dermatophilaceae</taxon>
        <taxon>Kineosphaera</taxon>
    </lineage>
</organism>
<protein>
    <submittedName>
        <fullName evidence="1">Uncharacterized protein</fullName>
    </submittedName>
</protein>
<reference evidence="1 2" key="1">
    <citation type="submission" date="2012-08" db="EMBL/GenBank/DDBJ databases">
        <title>Whole genome shotgun sequence of Kineosphaera limosa NBRC 100340.</title>
        <authorList>
            <person name="Yoshida I."/>
            <person name="Isaki S."/>
            <person name="Hosoyama A."/>
            <person name="Tsuchikane K."/>
            <person name="Katsumata H."/>
            <person name="Ando Y."/>
            <person name="Ohji S."/>
            <person name="Hamada M."/>
            <person name="Tamura T."/>
            <person name="Yamazoe A."/>
            <person name="Yamazaki S."/>
            <person name="Fujita N."/>
        </authorList>
    </citation>
    <scope>NUCLEOTIDE SEQUENCE [LARGE SCALE GENOMIC DNA]</scope>
    <source>
        <strain evidence="1 2">NBRC 100340</strain>
    </source>
</reference>
<dbReference type="Proteomes" id="UP000008366">
    <property type="component" value="Unassembled WGS sequence"/>
</dbReference>
<sequence length="179" mass="19276">MSSDADNPFMTAKNWAKEGEPLGLSIAAADATAGLSVIEAEALHDAPDLPADVAMESLSRGRAAALAYLHAHSLTLCGAANRLEVEPAELRGQITRGVVVAFDLGDGLRIPTWQLYEDQLLPHLDAVLARLRESMSPLELARLMTVRRDSLDGETIPAWLGAGGDVARVLRIVEETWNR</sequence>
<evidence type="ECO:0000313" key="2">
    <source>
        <dbReference type="Proteomes" id="UP000008366"/>
    </source>
</evidence>
<name>K6VN66_9MICO</name>
<dbReference type="EMBL" id="BAHD01000078">
    <property type="protein sequence ID" value="GAB97673.1"/>
    <property type="molecule type" value="Genomic_DNA"/>
</dbReference>